<dbReference type="PRINTS" id="PR00039">
    <property type="entry name" value="HTHLYSR"/>
</dbReference>
<dbReference type="PROSITE" id="PS50931">
    <property type="entry name" value="HTH_LYSR"/>
    <property type="match status" value="1"/>
</dbReference>
<keyword evidence="6" id="KW-1185">Reference proteome</keyword>
<evidence type="ECO:0000256" key="3">
    <source>
        <dbReference type="ARBA" id="ARBA00023125"/>
    </source>
</evidence>
<keyword evidence="4" id="KW-0804">Transcription</keyword>
<dbReference type="PANTHER" id="PTHR30579:SF7">
    <property type="entry name" value="HTH-TYPE TRANSCRIPTIONAL REGULATOR LRHA-RELATED"/>
    <property type="match status" value="1"/>
</dbReference>
<dbReference type="PANTHER" id="PTHR30579">
    <property type="entry name" value="TRANSCRIPTIONAL REGULATOR"/>
    <property type="match status" value="1"/>
</dbReference>
<comment type="similarity">
    <text evidence="1">Belongs to the LysR transcriptional regulatory family.</text>
</comment>
<dbReference type="SUPFAM" id="SSF46785">
    <property type="entry name" value="Winged helix' DNA-binding domain"/>
    <property type="match status" value="1"/>
</dbReference>
<name>A0A4R8VEF4_9MICO</name>
<dbReference type="Pfam" id="PF03466">
    <property type="entry name" value="LysR_substrate"/>
    <property type="match status" value="1"/>
</dbReference>
<dbReference type="InterPro" id="IPR036388">
    <property type="entry name" value="WH-like_DNA-bd_sf"/>
</dbReference>
<gene>
    <name evidence="5" type="ORF">E3N84_11145</name>
</gene>
<keyword evidence="3" id="KW-0238">DNA-binding</keyword>
<proteinExistence type="inferred from homology"/>
<keyword evidence="2" id="KW-0805">Transcription regulation</keyword>
<dbReference type="AlphaFoldDB" id="A0A4R8VEF4"/>
<dbReference type="FunFam" id="1.10.10.10:FF:000001">
    <property type="entry name" value="LysR family transcriptional regulator"/>
    <property type="match status" value="1"/>
</dbReference>
<dbReference type="EMBL" id="SOFI01000003">
    <property type="protein sequence ID" value="TFB80542.1"/>
    <property type="molecule type" value="Genomic_DNA"/>
</dbReference>
<dbReference type="InterPro" id="IPR000847">
    <property type="entry name" value="LysR_HTH_N"/>
</dbReference>
<sequence length="286" mass="31043">MFDPVLLKTFATVAETLNFTQAGQLLGLSQPTVSQHIRKLEVAAGRNLIARDTRDVRLTDNGDALLGFTRTILAAHDEASSYFTGSAMRGRLRFGSADDLALTQLPQVLRDFRQLYPQINLELTVSQSGSLMRRLQAGQLDLVFVKQESGEPLGRLVRRDRMVWVGHKSVTIDAGAPLPLIVYQAPSLSRTFAIRALESVGRTWRITCNVKEVNGVLAAVRAGIGIAVFPQSLIPADLVQLPSSMGLPEVGDVDFALVENPAAPREPVEALASAIMGRPVQLRAVP</sequence>
<dbReference type="InterPro" id="IPR005119">
    <property type="entry name" value="LysR_subst-bd"/>
</dbReference>
<dbReference type="OrthoDB" id="9789529at2"/>
<comment type="caution">
    <text evidence="5">The sequence shown here is derived from an EMBL/GenBank/DDBJ whole genome shotgun (WGS) entry which is preliminary data.</text>
</comment>
<dbReference type="GO" id="GO:0003700">
    <property type="term" value="F:DNA-binding transcription factor activity"/>
    <property type="evidence" value="ECO:0007669"/>
    <property type="project" value="InterPro"/>
</dbReference>
<accession>A0A4R8VEF4</accession>
<dbReference type="Gene3D" id="1.10.10.10">
    <property type="entry name" value="Winged helix-like DNA-binding domain superfamily/Winged helix DNA-binding domain"/>
    <property type="match status" value="1"/>
</dbReference>
<evidence type="ECO:0000256" key="2">
    <source>
        <dbReference type="ARBA" id="ARBA00023015"/>
    </source>
</evidence>
<dbReference type="Gene3D" id="3.40.190.10">
    <property type="entry name" value="Periplasmic binding protein-like II"/>
    <property type="match status" value="2"/>
</dbReference>
<dbReference type="RefSeq" id="WP_104096394.1">
    <property type="nucleotide sequence ID" value="NZ_JACHBP010000001.1"/>
</dbReference>
<dbReference type="Proteomes" id="UP000298488">
    <property type="component" value="Unassembled WGS sequence"/>
</dbReference>
<evidence type="ECO:0000256" key="1">
    <source>
        <dbReference type="ARBA" id="ARBA00009437"/>
    </source>
</evidence>
<dbReference type="InterPro" id="IPR050176">
    <property type="entry name" value="LTTR"/>
</dbReference>
<evidence type="ECO:0000256" key="4">
    <source>
        <dbReference type="ARBA" id="ARBA00023163"/>
    </source>
</evidence>
<reference evidence="5 6" key="1">
    <citation type="submission" date="2019-03" db="EMBL/GenBank/DDBJ databases">
        <title>Genomics of glacier-inhabiting Cryobacterium strains.</title>
        <authorList>
            <person name="Liu Q."/>
            <person name="Xin Y.-H."/>
        </authorList>
    </citation>
    <scope>NUCLEOTIDE SEQUENCE [LARGE SCALE GENOMIC DNA]</scope>
    <source>
        <strain evidence="5 6">CGMCC 1.10440</strain>
    </source>
</reference>
<dbReference type="Pfam" id="PF00126">
    <property type="entry name" value="HTH_1"/>
    <property type="match status" value="1"/>
</dbReference>
<protein>
    <submittedName>
        <fullName evidence="5">LysR family transcriptional regulator</fullName>
    </submittedName>
</protein>
<dbReference type="SUPFAM" id="SSF53850">
    <property type="entry name" value="Periplasmic binding protein-like II"/>
    <property type="match status" value="1"/>
</dbReference>
<evidence type="ECO:0000313" key="6">
    <source>
        <dbReference type="Proteomes" id="UP000298488"/>
    </source>
</evidence>
<dbReference type="InterPro" id="IPR036390">
    <property type="entry name" value="WH_DNA-bd_sf"/>
</dbReference>
<organism evidence="5 6">
    <name type="scientific">Terrimesophilobacter mesophilus</name>
    <dbReference type="NCBI Taxonomy" id="433647"/>
    <lineage>
        <taxon>Bacteria</taxon>
        <taxon>Bacillati</taxon>
        <taxon>Actinomycetota</taxon>
        <taxon>Actinomycetes</taxon>
        <taxon>Micrococcales</taxon>
        <taxon>Microbacteriaceae</taxon>
        <taxon>Terrimesophilobacter</taxon>
    </lineage>
</organism>
<evidence type="ECO:0000313" key="5">
    <source>
        <dbReference type="EMBL" id="TFB80542.1"/>
    </source>
</evidence>
<dbReference type="GO" id="GO:0003677">
    <property type="term" value="F:DNA binding"/>
    <property type="evidence" value="ECO:0007669"/>
    <property type="project" value="UniProtKB-KW"/>
</dbReference>